<dbReference type="GO" id="GO:0055085">
    <property type="term" value="P:transmembrane transport"/>
    <property type="evidence" value="ECO:0007669"/>
    <property type="project" value="InterPro"/>
</dbReference>
<protein>
    <submittedName>
        <fullName evidence="9">ABC transporter, permease protein</fullName>
    </submittedName>
</protein>
<dbReference type="Proteomes" id="UP000005561">
    <property type="component" value="Unassembled WGS sequence"/>
</dbReference>
<dbReference type="EMBL" id="ACCL02000015">
    <property type="protein sequence ID" value="EET59764.1"/>
    <property type="molecule type" value="Genomic_DNA"/>
</dbReference>
<proteinExistence type="inferred from homology"/>
<dbReference type="PROSITE" id="PS50928">
    <property type="entry name" value="ABC_TM1"/>
    <property type="match status" value="1"/>
</dbReference>
<organism evidence="9 10">
    <name type="scientific">Marvinbryantia formatexigens DSM 14469</name>
    <dbReference type="NCBI Taxonomy" id="478749"/>
    <lineage>
        <taxon>Bacteria</taxon>
        <taxon>Bacillati</taxon>
        <taxon>Bacillota</taxon>
        <taxon>Clostridia</taxon>
        <taxon>Lachnospirales</taxon>
        <taxon>Lachnospiraceae</taxon>
        <taxon>Marvinbryantia</taxon>
    </lineage>
</organism>
<evidence type="ECO:0000256" key="1">
    <source>
        <dbReference type="ARBA" id="ARBA00004651"/>
    </source>
</evidence>
<evidence type="ECO:0000313" key="9">
    <source>
        <dbReference type="EMBL" id="EET59764.1"/>
    </source>
</evidence>
<dbReference type="Pfam" id="PF19300">
    <property type="entry name" value="BPD_transp_1_N"/>
    <property type="match status" value="1"/>
</dbReference>
<dbReference type="RefSeq" id="WP_006862922.1">
    <property type="nucleotide sequence ID" value="NZ_ACCL02000015.1"/>
</dbReference>
<dbReference type="Gene3D" id="1.10.3720.10">
    <property type="entry name" value="MetI-like"/>
    <property type="match status" value="1"/>
</dbReference>
<feature type="transmembrane region" description="Helical" evidence="7">
    <location>
        <begin position="9"/>
        <end position="30"/>
    </location>
</feature>
<gene>
    <name evidence="9" type="ORF">BRYFOR_08135</name>
</gene>
<evidence type="ECO:0000256" key="4">
    <source>
        <dbReference type="ARBA" id="ARBA00022692"/>
    </source>
</evidence>
<evidence type="ECO:0000256" key="5">
    <source>
        <dbReference type="ARBA" id="ARBA00022989"/>
    </source>
</evidence>
<sequence length="330" mass="36744">MQKHILKKTVIALATIYLIITISFVLVHIMPGDPIIHLIGQEEYYYLLDNDPAYLETLIEKYGLNDSLQMQYVKYLKSIVTLDFGIAYSNQKPVVENVLSASKWTLMLSVPVWILGGIIGAVLGVLAGWRPGKLFDRIMTPVFLVLNTMPSNCLSLLLLMVFSYKLRIFPINGMVSAGTQGIDRVLSILEHMCLPLIILLIFRISGDFMLMKSAVSQIRNEEYILTARSKGLPGKNVLFLHVMKNAMVPYLTSFLMQMGNLLSGSMIVEVVFGWKGMGMLMYNAVQNRDFPTAQFCFLLSAVCVVGSNLLSDIVNAAVDPRIKTGGAYEA</sequence>
<dbReference type="SUPFAM" id="SSF161098">
    <property type="entry name" value="MetI-like"/>
    <property type="match status" value="1"/>
</dbReference>
<dbReference type="eggNOG" id="COG0601">
    <property type="taxonomic scope" value="Bacteria"/>
</dbReference>
<dbReference type="Pfam" id="PF00528">
    <property type="entry name" value="BPD_transp_1"/>
    <property type="match status" value="1"/>
</dbReference>
<dbReference type="PANTHER" id="PTHR43376">
    <property type="entry name" value="OLIGOPEPTIDE TRANSPORT SYSTEM PERMEASE PROTEIN"/>
    <property type="match status" value="1"/>
</dbReference>
<feature type="transmembrane region" description="Helical" evidence="7">
    <location>
        <begin position="110"/>
        <end position="129"/>
    </location>
</feature>
<evidence type="ECO:0000259" key="8">
    <source>
        <dbReference type="PROSITE" id="PS50928"/>
    </source>
</evidence>
<dbReference type="GO" id="GO:0005886">
    <property type="term" value="C:plasma membrane"/>
    <property type="evidence" value="ECO:0007669"/>
    <property type="project" value="UniProtKB-SubCell"/>
</dbReference>
<reference evidence="9" key="1">
    <citation type="submission" date="2009-07" db="EMBL/GenBank/DDBJ databases">
        <authorList>
            <person name="Weinstock G."/>
            <person name="Sodergren E."/>
            <person name="Clifton S."/>
            <person name="Fulton L."/>
            <person name="Fulton B."/>
            <person name="Courtney L."/>
            <person name="Fronick C."/>
            <person name="Harrison M."/>
            <person name="Strong C."/>
            <person name="Farmer C."/>
            <person name="Delahaunty K."/>
            <person name="Markovic C."/>
            <person name="Hall O."/>
            <person name="Minx P."/>
            <person name="Tomlinson C."/>
            <person name="Mitreva M."/>
            <person name="Nelson J."/>
            <person name="Hou S."/>
            <person name="Wollam A."/>
            <person name="Pepin K.H."/>
            <person name="Johnson M."/>
            <person name="Bhonagiri V."/>
            <person name="Nash W.E."/>
            <person name="Warren W."/>
            <person name="Chinwalla A."/>
            <person name="Mardis E.R."/>
            <person name="Wilson R.K."/>
        </authorList>
    </citation>
    <scope>NUCLEOTIDE SEQUENCE [LARGE SCALE GENOMIC DNA]</scope>
    <source>
        <strain evidence="9">DSM 14469</strain>
    </source>
</reference>
<name>C6LHM4_9FIRM</name>
<dbReference type="PANTHER" id="PTHR43376:SF1">
    <property type="entry name" value="OLIGOPEPTIDE TRANSPORT SYSTEM PERMEASE PROTEIN"/>
    <property type="match status" value="1"/>
</dbReference>
<keyword evidence="2 7" id="KW-0813">Transport</keyword>
<evidence type="ECO:0000313" key="10">
    <source>
        <dbReference type="Proteomes" id="UP000005561"/>
    </source>
</evidence>
<feature type="transmembrane region" description="Helical" evidence="7">
    <location>
        <begin position="184"/>
        <end position="202"/>
    </location>
</feature>
<feature type="transmembrane region" description="Helical" evidence="7">
    <location>
        <begin position="248"/>
        <end position="272"/>
    </location>
</feature>
<keyword evidence="5 7" id="KW-1133">Transmembrane helix</keyword>
<comment type="subcellular location">
    <subcellularLocation>
        <location evidence="1 7">Cell membrane</location>
        <topology evidence="1 7">Multi-pass membrane protein</topology>
    </subcellularLocation>
</comment>
<keyword evidence="3" id="KW-1003">Cell membrane</keyword>
<evidence type="ECO:0000256" key="6">
    <source>
        <dbReference type="ARBA" id="ARBA00023136"/>
    </source>
</evidence>
<feature type="domain" description="ABC transmembrane type-1" evidence="8">
    <location>
        <begin position="102"/>
        <end position="311"/>
    </location>
</feature>
<dbReference type="InterPro" id="IPR045621">
    <property type="entry name" value="BPD_transp_1_N"/>
</dbReference>
<dbReference type="AlphaFoldDB" id="C6LHM4"/>
<feature type="transmembrane region" description="Helical" evidence="7">
    <location>
        <begin position="141"/>
        <end position="164"/>
    </location>
</feature>
<feature type="transmembrane region" description="Helical" evidence="7">
    <location>
        <begin position="292"/>
        <end position="311"/>
    </location>
</feature>
<keyword evidence="10" id="KW-1185">Reference proteome</keyword>
<evidence type="ECO:0000256" key="7">
    <source>
        <dbReference type="RuleBase" id="RU363032"/>
    </source>
</evidence>
<comment type="similarity">
    <text evidence="7">Belongs to the binding-protein-dependent transport system permease family.</text>
</comment>
<keyword evidence="6 7" id="KW-0472">Membrane</keyword>
<accession>C6LHM4</accession>
<dbReference type="CDD" id="cd06261">
    <property type="entry name" value="TM_PBP2"/>
    <property type="match status" value="1"/>
</dbReference>
<dbReference type="InterPro" id="IPR035906">
    <property type="entry name" value="MetI-like_sf"/>
</dbReference>
<keyword evidence="4 7" id="KW-0812">Transmembrane</keyword>
<evidence type="ECO:0000256" key="3">
    <source>
        <dbReference type="ARBA" id="ARBA00022475"/>
    </source>
</evidence>
<dbReference type="STRING" id="168384.SAMN05660368_02492"/>
<evidence type="ECO:0000256" key="2">
    <source>
        <dbReference type="ARBA" id="ARBA00022448"/>
    </source>
</evidence>
<dbReference type="InterPro" id="IPR000515">
    <property type="entry name" value="MetI-like"/>
</dbReference>
<comment type="caution">
    <text evidence="9">The sequence shown here is derived from an EMBL/GenBank/DDBJ whole genome shotgun (WGS) entry which is preliminary data.</text>
</comment>